<dbReference type="ExpressionAtlas" id="A0A2K3D5E6">
    <property type="expression patterns" value="baseline"/>
</dbReference>
<protein>
    <submittedName>
        <fullName evidence="1">Uncharacterized protein</fullName>
    </submittedName>
</protein>
<dbReference type="RefSeq" id="XP_042918806.1">
    <property type="nucleotide sequence ID" value="XM_043068712.1"/>
</dbReference>
<name>A0A2K3D5E6_CHLRE</name>
<keyword evidence="2" id="KW-1185">Reference proteome</keyword>
<dbReference type="Gramene" id="PNW75747">
    <property type="protein sequence ID" value="PNW75747"/>
    <property type="gene ID" value="CHLRE_12g539201v5"/>
</dbReference>
<dbReference type="Proteomes" id="UP000006906">
    <property type="component" value="Chromosome 12"/>
</dbReference>
<proteinExistence type="predicted"/>
<sequence length="104" mass="11123">MALDDGCYCACRQRHLVHWHGLAVLLRRVIAVAHDEGSDRFLKGVGPLVAGVPEVLPQGVWSSRTRIGGPQWAAVLPALQLGQALQVVGMGASQEGAYNTWHSG</sequence>
<gene>
    <name evidence="1" type="ORF">CHLRE_12g539201v5</name>
</gene>
<dbReference type="GeneID" id="66055703"/>
<reference evidence="1 2" key="1">
    <citation type="journal article" date="2007" name="Science">
        <title>The Chlamydomonas genome reveals the evolution of key animal and plant functions.</title>
        <authorList>
            <person name="Merchant S.S."/>
            <person name="Prochnik S.E."/>
            <person name="Vallon O."/>
            <person name="Harris E.H."/>
            <person name="Karpowicz S.J."/>
            <person name="Witman G.B."/>
            <person name="Terry A."/>
            <person name="Salamov A."/>
            <person name="Fritz-Laylin L.K."/>
            <person name="Marechal-Drouard L."/>
            <person name="Marshall W.F."/>
            <person name="Qu L.H."/>
            <person name="Nelson D.R."/>
            <person name="Sanderfoot A.A."/>
            <person name="Spalding M.H."/>
            <person name="Kapitonov V.V."/>
            <person name="Ren Q."/>
            <person name="Ferris P."/>
            <person name="Lindquist E."/>
            <person name="Shapiro H."/>
            <person name="Lucas S.M."/>
            <person name="Grimwood J."/>
            <person name="Schmutz J."/>
            <person name="Cardol P."/>
            <person name="Cerutti H."/>
            <person name="Chanfreau G."/>
            <person name="Chen C.L."/>
            <person name="Cognat V."/>
            <person name="Croft M.T."/>
            <person name="Dent R."/>
            <person name="Dutcher S."/>
            <person name="Fernandez E."/>
            <person name="Fukuzawa H."/>
            <person name="Gonzalez-Ballester D."/>
            <person name="Gonzalez-Halphen D."/>
            <person name="Hallmann A."/>
            <person name="Hanikenne M."/>
            <person name="Hippler M."/>
            <person name="Inwood W."/>
            <person name="Jabbari K."/>
            <person name="Kalanon M."/>
            <person name="Kuras R."/>
            <person name="Lefebvre P.A."/>
            <person name="Lemaire S.D."/>
            <person name="Lobanov A.V."/>
            <person name="Lohr M."/>
            <person name="Manuell A."/>
            <person name="Meier I."/>
            <person name="Mets L."/>
            <person name="Mittag M."/>
            <person name="Mittelmeier T."/>
            <person name="Moroney J.V."/>
            <person name="Moseley J."/>
            <person name="Napoli C."/>
            <person name="Nedelcu A.M."/>
            <person name="Niyogi K."/>
            <person name="Novoselov S.V."/>
            <person name="Paulsen I.T."/>
            <person name="Pazour G."/>
            <person name="Purton S."/>
            <person name="Ral J.P."/>
            <person name="Riano-Pachon D.M."/>
            <person name="Riekhof W."/>
            <person name="Rymarquis L."/>
            <person name="Schroda M."/>
            <person name="Stern D."/>
            <person name="Umen J."/>
            <person name="Willows R."/>
            <person name="Wilson N."/>
            <person name="Zimmer S.L."/>
            <person name="Allmer J."/>
            <person name="Balk J."/>
            <person name="Bisova K."/>
            <person name="Chen C.J."/>
            <person name="Elias M."/>
            <person name="Gendler K."/>
            <person name="Hauser C."/>
            <person name="Lamb M.R."/>
            <person name="Ledford H."/>
            <person name="Long J.C."/>
            <person name="Minagawa J."/>
            <person name="Page M.D."/>
            <person name="Pan J."/>
            <person name="Pootakham W."/>
            <person name="Roje S."/>
            <person name="Rose A."/>
            <person name="Stahlberg E."/>
            <person name="Terauchi A.M."/>
            <person name="Yang P."/>
            <person name="Ball S."/>
            <person name="Bowler C."/>
            <person name="Dieckmann C.L."/>
            <person name="Gladyshev V.N."/>
            <person name="Green P."/>
            <person name="Jorgensen R."/>
            <person name="Mayfield S."/>
            <person name="Mueller-Roeber B."/>
            <person name="Rajamani S."/>
            <person name="Sayre R.T."/>
            <person name="Brokstein P."/>
            <person name="Dubchak I."/>
            <person name="Goodstein D."/>
            <person name="Hornick L."/>
            <person name="Huang Y.W."/>
            <person name="Jhaveri J."/>
            <person name="Luo Y."/>
            <person name="Martinez D."/>
            <person name="Ngau W.C."/>
            <person name="Otillar B."/>
            <person name="Poliakov A."/>
            <person name="Porter A."/>
            <person name="Szajkowski L."/>
            <person name="Werner G."/>
            <person name="Zhou K."/>
            <person name="Grigoriev I.V."/>
            <person name="Rokhsar D.S."/>
            <person name="Grossman A.R."/>
        </authorList>
    </citation>
    <scope>NUCLEOTIDE SEQUENCE [LARGE SCALE GENOMIC DNA]</scope>
    <source>
        <strain evidence="2">CC-503</strain>
    </source>
</reference>
<dbReference type="AlphaFoldDB" id="A0A2K3D5E6"/>
<organism evidence="1 2">
    <name type="scientific">Chlamydomonas reinhardtii</name>
    <name type="common">Chlamydomonas smithii</name>
    <dbReference type="NCBI Taxonomy" id="3055"/>
    <lineage>
        <taxon>Eukaryota</taxon>
        <taxon>Viridiplantae</taxon>
        <taxon>Chlorophyta</taxon>
        <taxon>core chlorophytes</taxon>
        <taxon>Chlorophyceae</taxon>
        <taxon>CS clade</taxon>
        <taxon>Chlamydomonadales</taxon>
        <taxon>Chlamydomonadaceae</taxon>
        <taxon>Chlamydomonas</taxon>
    </lineage>
</organism>
<evidence type="ECO:0000313" key="2">
    <source>
        <dbReference type="Proteomes" id="UP000006906"/>
    </source>
</evidence>
<evidence type="ECO:0000313" key="1">
    <source>
        <dbReference type="EMBL" id="PNW75747.1"/>
    </source>
</evidence>
<dbReference type="EMBL" id="CM008973">
    <property type="protein sequence ID" value="PNW75747.1"/>
    <property type="molecule type" value="Genomic_DNA"/>
</dbReference>
<dbReference type="InParanoid" id="A0A2K3D5E6"/>
<accession>A0A2K3D5E6</accession>